<evidence type="ECO:0000313" key="3">
    <source>
        <dbReference type="EMBL" id="PBK74992.1"/>
    </source>
</evidence>
<keyword evidence="4" id="KW-1185">Reference proteome</keyword>
<dbReference type="GO" id="GO:0006145">
    <property type="term" value="P:purine nucleobase catabolic process"/>
    <property type="evidence" value="ECO:0007669"/>
    <property type="project" value="TreeGrafter"/>
</dbReference>
<dbReference type="STRING" id="1076256.A0A2H3C6X6"/>
<dbReference type="Gene3D" id="3.20.20.140">
    <property type="entry name" value="Metal-dependent hydrolases"/>
    <property type="match status" value="2"/>
</dbReference>
<dbReference type="EMBL" id="KZ293418">
    <property type="protein sequence ID" value="PBK74992.1"/>
    <property type="molecule type" value="Genomic_DNA"/>
</dbReference>
<sequence>MEKNTPAPLPRRLRQSSRSVGIVILIFFLVPIAITRTFFTTPHIPPHAAATVARCQYLQQSAGPPPNFYDRTENDRFVPGTKPTLIKNAKIWTGLHNGTQVLEGDILIDKGLIMGVGSYGHSQPEAYGSSLEVVDAHGAWVTPGIVDLHSHLGDYPSPELEGASDGNSVKGTAQPWLRSLDGLNTHDDSYPLSIAGGVTTALILPGSANAIGGQAFVIKLRHTEERSPTSMLLEPPYQINNSFSDPSLPPRWRHMKHACGENPSRVYGVSRMDTTWAFREAYNTASQIKRKQDAYCSKAMSGQWEGLGEYPEDLKWEALVDVIRGHVKVNIHCYEAVDLDDMVRLSNEFQFPIAAFHHAHETYLVPDLLKKTYGPTPAVALFATNGRYKREAYRQSEFAARILANNGLQVVFKSDHSVLNSRFLLYEAQQAHYYGLADNLAVASVISTPAEIMGMGHRIGYVRKGWDADLVIWDSHPLSLGATPSQVFIDGIPQLESAYVAHKPQAFQEIPRVPNFDDEAKEALKYDGLPPLSPSKSVADITAFTNVKSFFSRSPVQTVQRIFDFPEKDGVVLVRKGKVICSGSYAECFDASIFGGAKPHLVDLEGGSISPGLVSFGSPLGLEHIDQEPSTNDGSVPDPLIKAVPKIIGGDTALIRAVDGLQYTTRDALLAYRSGVTSAIVAPSARKFYSGLGTFFSTGAEHKLKNGAVLQEVTALHVAVRHFGTPSISTQIAALRRLLLGPYEGDSGKWFEKVTEGAIPLVVEAHSADVIATLVLLKREVKRAKGTNIQLTITGATEAPLLAKELGEAGVGVVLTPSRPFPYTWEDRRILPGPPLTEHSAISLLLSHNVTVGIGIEEIWSARNTRFDVAWASLEADGKITKEEALALSSTNLEKLLIGHVNEATDLVATRGGDILELESKVVAVISPLRGFVDIF</sequence>
<organism evidence="3 4">
    <name type="scientific">Armillaria solidipes</name>
    <dbReference type="NCBI Taxonomy" id="1076256"/>
    <lineage>
        <taxon>Eukaryota</taxon>
        <taxon>Fungi</taxon>
        <taxon>Dikarya</taxon>
        <taxon>Basidiomycota</taxon>
        <taxon>Agaricomycotina</taxon>
        <taxon>Agaricomycetes</taxon>
        <taxon>Agaricomycetidae</taxon>
        <taxon>Agaricales</taxon>
        <taxon>Marasmiineae</taxon>
        <taxon>Physalacriaceae</taxon>
        <taxon>Armillaria</taxon>
    </lineage>
</organism>
<dbReference type="PANTHER" id="PTHR43668">
    <property type="entry name" value="ALLANTOINASE"/>
    <property type="match status" value="1"/>
</dbReference>
<keyword evidence="1" id="KW-1133">Transmembrane helix</keyword>
<dbReference type="InterPro" id="IPR006680">
    <property type="entry name" value="Amidohydro-rel"/>
</dbReference>
<gene>
    <name evidence="3" type="ORF">ARMSODRAFT_951060</name>
</gene>
<protein>
    <submittedName>
        <fullName evidence="3">Carbohydrate esterase family 9 protein</fullName>
    </submittedName>
</protein>
<feature type="transmembrane region" description="Helical" evidence="1">
    <location>
        <begin position="20"/>
        <end position="39"/>
    </location>
</feature>
<feature type="domain" description="Amidohydrolase-related" evidence="2">
    <location>
        <begin position="397"/>
        <end position="483"/>
    </location>
</feature>
<dbReference type="Proteomes" id="UP000218334">
    <property type="component" value="Unassembled WGS sequence"/>
</dbReference>
<dbReference type="InterPro" id="IPR050138">
    <property type="entry name" value="DHOase/Allantoinase_Hydrolase"/>
</dbReference>
<dbReference type="InterPro" id="IPR011059">
    <property type="entry name" value="Metal-dep_hydrolase_composite"/>
</dbReference>
<accession>A0A2H3C6X6</accession>
<evidence type="ECO:0000256" key="1">
    <source>
        <dbReference type="SAM" id="Phobius"/>
    </source>
</evidence>
<dbReference type="GO" id="GO:0004038">
    <property type="term" value="F:allantoinase activity"/>
    <property type="evidence" value="ECO:0007669"/>
    <property type="project" value="TreeGrafter"/>
</dbReference>
<evidence type="ECO:0000313" key="4">
    <source>
        <dbReference type="Proteomes" id="UP000218334"/>
    </source>
</evidence>
<dbReference type="GO" id="GO:0005737">
    <property type="term" value="C:cytoplasm"/>
    <property type="evidence" value="ECO:0007669"/>
    <property type="project" value="TreeGrafter"/>
</dbReference>
<dbReference type="AlphaFoldDB" id="A0A2H3C6X6"/>
<dbReference type="PANTHER" id="PTHR43668:SF5">
    <property type="entry name" value="AMIDOHYDROLASE 3 DOMAIN-CONTAINING PROTEIN"/>
    <property type="match status" value="1"/>
</dbReference>
<keyword evidence="1" id="KW-0812">Transmembrane</keyword>
<keyword evidence="1" id="KW-0472">Membrane</keyword>
<dbReference type="SUPFAM" id="SSF51338">
    <property type="entry name" value="Composite domain of metallo-dependent hydrolases"/>
    <property type="match status" value="1"/>
</dbReference>
<reference evidence="4" key="1">
    <citation type="journal article" date="2017" name="Nat. Ecol. Evol.">
        <title>Genome expansion and lineage-specific genetic innovations in the forest pathogenic fungi Armillaria.</title>
        <authorList>
            <person name="Sipos G."/>
            <person name="Prasanna A.N."/>
            <person name="Walter M.C."/>
            <person name="O'Connor E."/>
            <person name="Balint B."/>
            <person name="Krizsan K."/>
            <person name="Kiss B."/>
            <person name="Hess J."/>
            <person name="Varga T."/>
            <person name="Slot J."/>
            <person name="Riley R."/>
            <person name="Boka B."/>
            <person name="Rigling D."/>
            <person name="Barry K."/>
            <person name="Lee J."/>
            <person name="Mihaltcheva S."/>
            <person name="LaButti K."/>
            <person name="Lipzen A."/>
            <person name="Waldron R."/>
            <person name="Moloney N.M."/>
            <person name="Sperisen C."/>
            <person name="Kredics L."/>
            <person name="Vagvoelgyi C."/>
            <person name="Patrignani A."/>
            <person name="Fitzpatrick D."/>
            <person name="Nagy I."/>
            <person name="Doyle S."/>
            <person name="Anderson J.B."/>
            <person name="Grigoriev I.V."/>
            <person name="Gueldener U."/>
            <person name="Muensterkoetter M."/>
            <person name="Nagy L.G."/>
        </authorList>
    </citation>
    <scope>NUCLEOTIDE SEQUENCE [LARGE SCALE GENOMIC DNA]</scope>
    <source>
        <strain evidence="4">28-4</strain>
    </source>
</reference>
<evidence type="ECO:0000259" key="2">
    <source>
        <dbReference type="Pfam" id="PF01979"/>
    </source>
</evidence>
<name>A0A2H3C6X6_9AGAR</name>
<proteinExistence type="predicted"/>
<dbReference type="Pfam" id="PF01979">
    <property type="entry name" value="Amidohydro_1"/>
    <property type="match status" value="1"/>
</dbReference>
<dbReference type="InterPro" id="IPR032466">
    <property type="entry name" value="Metal_Hydrolase"/>
</dbReference>
<dbReference type="SUPFAM" id="SSF51556">
    <property type="entry name" value="Metallo-dependent hydrolases"/>
    <property type="match status" value="1"/>
</dbReference>